<feature type="transmembrane region" description="Helical" evidence="1">
    <location>
        <begin position="106"/>
        <end position="127"/>
    </location>
</feature>
<evidence type="ECO:0008006" key="4">
    <source>
        <dbReference type="Google" id="ProtNLM"/>
    </source>
</evidence>
<keyword evidence="1" id="KW-0812">Transmembrane</keyword>
<evidence type="ECO:0000313" key="3">
    <source>
        <dbReference type="Proteomes" id="UP001449795"/>
    </source>
</evidence>
<sequence length="135" mass="13570">MLVLTLALSLCGLGFFCWLLFMAAVWALPVFVGAMVFAHGDHAGSGAGALALGALTGIATAAIGRFMLATSAEPALRAVVVFVFAVPAMAMGYCMTLGFAQMGTGSFLLSHLLAVIGATVAGGTAWVRLSAIGSS</sequence>
<accession>A0ABZ3D0K2</accession>
<dbReference type="RefSeq" id="WP_342627150.1">
    <property type="nucleotide sequence ID" value="NZ_CP152276.1"/>
</dbReference>
<gene>
    <name evidence="2" type="ORF">AAC691_12600</name>
</gene>
<evidence type="ECO:0000313" key="2">
    <source>
        <dbReference type="EMBL" id="XAE41158.1"/>
    </source>
</evidence>
<feature type="transmembrane region" description="Helical" evidence="1">
    <location>
        <begin position="43"/>
        <end position="63"/>
    </location>
</feature>
<keyword evidence="1" id="KW-0472">Membrane</keyword>
<dbReference type="EMBL" id="CP152276">
    <property type="protein sequence ID" value="XAE41158.1"/>
    <property type="molecule type" value="Genomic_DNA"/>
</dbReference>
<protein>
    <recommendedName>
        <fullName evidence="4">DUF4175 domain-containing protein</fullName>
    </recommendedName>
</protein>
<evidence type="ECO:0000256" key="1">
    <source>
        <dbReference type="SAM" id="Phobius"/>
    </source>
</evidence>
<keyword evidence="3" id="KW-1185">Reference proteome</keyword>
<dbReference type="Proteomes" id="UP001449795">
    <property type="component" value="Chromosome"/>
</dbReference>
<keyword evidence="1" id="KW-1133">Transmembrane helix</keyword>
<feature type="transmembrane region" description="Helical" evidence="1">
    <location>
        <begin position="75"/>
        <end position="100"/>
    </location>
</feature>
<reference evidence="2 3" key="1">
    <citation type="submission" date="2024-04" db="EMBL/GenBank/DDBJ databases">
        <title>Complete genome sequence of Nguyenibacter vanlangesis HBCM-1154, a strain capable of nitrogen fixation, IAA production, and phosphorus solubilization isolated from sugarcane soil.</title>
        <authorList>
            <person name="MY HANH P."/>
        </authorList>
    </citation>
    <scope>NUCLEOTIDE SEQUENCE [LARGE SCALE GENOMIC DNA]</scope>
    <source>
        <strain evidence="2 3">HBCM 1154</strain>
    </source>
</reference>
<organism evidence="2 3">
    <name type="scientific">Nguyenibacter vanlangensis</name>
    <dbReference type="NCBI Taxonomy" id="1216886"/>
    <lineage>
        <taxon>Bacteria</taxon>
        <taxon>Pseudomonadati</taxon>
        <taxon>Pseudomonadota</taxon>
        <taxon>Alphaproteobacteria</taxon>
        <taxon>Acetobacterales</taxon>
        <taxon>Acetobacteraceae</taxon>
        <taxon>Nguyenibacter</taxon>
    </lineage>
</organism>
<proteinExistence type="predicted"/>
<name>A0ABZ3D0K2_9PROT</name>